<evidence type="ECO:0000256" key="3">
    <source>
        <dbReference type="ARBA" id="ARBA00023163"/>
    </source>
</evidence>
<dbReference type="Proteomes" id="UP001157914">
    <property type="component" value="Unassembled WGS sequence"/>
</dbReference>
<keyword evidence="7" id="KW-1185">Reference proteome</keyword>
<feature type="DNA-binding region" description="H-T-H motif" evidence="4">
    <location>
        <begin position="38"/>
        <end position="57"/>
    </location>
</feature>
<dbReference type="SUPFAM" id="SSF46689">
    <property type="entry name" value="Homeodomain-like"/>
    <property type="match status" value="1"/>
</dbReference>
<evidence type="ECO:0000256" key="1">
    <source>
        <dbReference type="ARBA" id="ARBA00023015"/>
    </source>
</evidence>
<evidence type="ECO:0000313" key="6">
    <source>
        <dbReference type="EMBL" id="SMP00900.1"/>
    </source>
</evidence>
<dbReference type="Pfam" id="PF00440">
    <property type="entry name" value="TetR_N"/>
    <property type="match status" value="1"/>
</dbReference>
<dbReference type="InterPro" id="IPR009057">
    <property type="entry name" value="Homeodomain-like_sf"/>
</dbReference>
<proteinExistence type="predicted"/>
<organism evidence="6 7">
    <name type="scientific">Roseibium denhamense</name>
    <dbReference type="NCBI Taxonomy" id="76305"/>
    <lineage>
        <taxon>Bacteria</taxon>
        <taxon>Pseudomonadati</taxon>
        <taxon>Pseudomonadota</taxon>
        <taxon>Alphaproteobacteria</taxon>
        <taxon>Hyphomicrobiales</taxon>
        <taxon>Stappiaceae</taxon>
        <taxon>Roseibium</taxon>
    </lineage>
</organism>
<dbReference type="InterPro" id="IPR001647">
    <property type="entry name" value="HTH_TetR"/>
</dbReference>
<dbReference type="InterPro" id="IPR050109">
    <property type="entry name" value="HTH-type_TetR-like_transc_reg"/>
</dbReference>
<accession>A0ABY1N5Q3</accession>
<evidence type="ECO:0000256" key="4">
    <source>
        <dbReference type="PROSITE-ProRule" id="PRU00335"/>
    </source>
</evidence>
<dbReference type="PANTHER" id="PTHR30055">
    <property type="entry name" value="HTH-TYPE TRANSCRIPTIONAL REGULATOR RUTR"/>
    <property type="match status" value="1"/>
</dbReference>
<sequence length="214" mass="23500">MKPGASPRKQQTRTAITRARLLHAAGVLANGKRLDDLTAEAIAKEAGVAKGTLFAHFGDMDGLFSHLLLGQLQQFRMAAEEETLPSPANLADPVGALTDQVMALLTIITESRTMLRLFMENIGVTKGHCAPEFAEQLDALGIKIAAFLKAWQASQTVIPQLRQDRSPEEMLEGVYAFLIHGAVLYSSYQIDDRDLIRARLYRHIEALLIPVAPK</sequence>
<keyword evidence="2 4" id="KW-0238">DNA-binding</keyword>
<evidence type="ECO:0000313" key="7">
    <source>
        <dbReference type="Proteomes" id="UP001157914"/>
    </source>
</evidence>
<comment type="caution">
    <text evidence="6">The sequence shown here is derived from an EMBL/GenBank/DDBJ whole genome shotgun (WGS) entry which is preliminary data.</text>
</comment>
<dbReference type="PANTHER" id="PTHR30055:SF234">
    <property type="entry name" value="HTH-TYPE TRANSCRIPTIONAL REGULATOR BETI"/>
    <property type="match status" value="1"/>
</dbReference>
<dbReference type="PROSITE" id="PS50977">
    <property type="entry name" value="HTH_TETR_2"/>
    <property type="match status" value="1"/>
</dbReference>
<keyword evidence="3" id="KW-0804">Transcription</keyword>
<dbReference type="RefSeq" id="WP_155189488.1">
    <property type="nucleotide sequence ID" value="NZ_BAAAEA010000001.1"/>
</dbReference>
<name>A0ABY1N5Q3_9HYPH</name>
<reference evidence="6 7" key="1">
    <citation type="submission" date="2017-05" db="EMBL/GenBank/DDBJ databases">
        <authorList>
            <person name="Varghese N."/>
            <person name="Submissions S."/>
        </authorList>
    </citation>
    <scope>NUCLEOTIDE SEQUENCE [LARGE SCALE GENOMIC DNA]</scope>
    <source>
        <strain evidence="6 7">DSM 15949</strain>
    </source>
</reference>
<protein>
    <submittedName>
        <fullName evidence="6">Transcriptional regulator, TetR family</fullName>
    </submittedName>
</protein>
<gene>
    <name evidence="6" type="ORF">SAMN06265374_0279</name>
</gene>
<evidence type="ECO:0000259" key="5">
    <source>
        <dbReference type="PROSITE" id="PS50977"/>
    </source>
</evidence>
<dbReference type="Gene3D" id="1.10.357.10">
    <property type="entry name" value="Tetracycline Repressor, domain 2"/>
    <property type="match status" value="1"/>
</dbReference>
<feature type="domain" description="HTH tetR-type" evidence="5">
    <location>
        <begin position="15"/>
        <end position="75"/>
    </location>
</feature>
<keyword evidence="1" id="KW-0805">Transcription regulation</keyword>
<dbReference type="EMBL" id="FXTT01000001">
    <property type="protein sequence ID" value="SMP00900.1"/>
    <property type="molecule type" value="Genomic_DNA"/>
</dbReference>
<evidence type="ECO:0000256" key="2">
    <source>
        <dbReference type="ARBA" id="ARBA00023125"/>
    </source>
</evidence>